<evidence type="ECO:0000256" key="3">
    <source>
        <dbReference type="PROSITE-ProRule" id="PRU00339"/>
    </source>
</evidence>
<dbReference type="Pfam" id="PF13181">
    <property type="entry name" value="TPR_8"/>
    <property type="match status" value="1"/>
</dbReference>
<dbReference type="OrthoDB" id="10263032at2759"/>
<gene>
    <name evidence="5" type="ORF">CHLRE_06g278225v5</name>
</gene>
<dbReference type="InterPro" id="IPR021183">
    <property type="entry name" value="NatA_aux_su"/>
</dbReference>
<dbReference type="GO" id="GO:0010698">
    <property type="term" value="F:acetyltransferase activator activity"/>
    <property type="evidence" value="ECO:0000318"/>
    <property type="project" value="GO_Central"/>
</dbReference>
<dbReference type="PROSITE" id="PS50005">
    <property type="entry name" value="TPR"/>
    <property type="match status" value="2"/>
</dbReference>
<dbReference type="FunCoup" id="A0A2K3DP68">
    <property type="interactions" value="2075"/>
</dbReference>
<dbReference type="SMART" id="SM00028">
    <property type="entry name" value="TPR"/>
    <property type="match status" value="4"/>
</dbReference>
<evidence type="ECO:0000256" key="1">
    <source>
        <dbReference type="ARBA" id="ARBA00022737"/>
    </source>
</evidence>
<dbReference type="InParanoid" id="A0A2K3DP68"/>
<feature type="repeat" description="TPR" evidence="3">
    <location>
        <begin position="402"/>
        <end position="435"/>
    </location>
</feature>
<keyword evidence="1" id="KW-0677">Repeat</keyword>
<dbReference type="GeneID" id="5723621"/>
<dbReference type="Gene3D" id="1.25.40.1040">
    <property type="match status" value="1"/>
</dbReference>
<dbReference type="InterPro" id="IPR019734">
    <property type="entry name" value="TPR_rpt"/>
</dbReference>
<dbReference type="InterPro" id="IPR011990">
    <property type="entry name" value="TPR-like_helical_dom_sf"/>
</dbReference>
<protein>
    <submittedName>
        <fullName evidence="5">Uncharacterized protein</fullName>
    </submittedName>
</protein>
<evidence type="ECO:0000313" key="6">
    <source>
        <dbReference type="Proteomes" id="UP000006906"/>
    </source>
</evidence>
<dbReference type="GO" id="GO:0005737">
    <property type="term" value="C:cytoplasm"/>
    <property type="evidence" value="ECO:0000318"/>
    <property type="project" value="GO_Central"/>
</dbReference>
<dbReference type="Proteomes" id="UP000006906">
    <property type="component" value="Chromosome 6"/>
</dbReference>
<dbReference type="PIRSF" id="PIRSF000422">
    <property type="entry name" value="N-terminal-AcTrfase-A_aux_su"/>
    <property type="match status" value="1"/>
</dbReference>
<reference evidence="5 6" key="1">
    <citation type="journal article" date="2007" name="Science">
        <title>The Chlamydomonas genome reveals the evolution of key animal and plant functions.</title>
        <authorList>
            <person name="Merchant S.S."/>
            <person name="Prochnik S.E."/>
            <person name="Vallon O."/>
            <person name="Harris E.H."/>
            <person name="Karpowicz S.J."/>
            <person name="Witman G.B."/>
            <person name="Terry A."/>
            <person name="Salamov A."/>
            <person name="Fritz-Laylin L.K."/>
            <person name="Marechal-Drouard L."/>
            <person name="Marshall W.F."/>
            <person name="Qu L.H."/>
            <person name="Nelson D.R."/>
            <person name="Sanderfoot A.A."/>
            <person name="Spalding M.H."/>
            <person name="Kapitonov V.V."/>
            <person name="Ren Q."/>
            <person name="Ferris P."/>
            <person name="Lindquist E."/>
            <person name="Shapiro H."/>
            <person name="Lucas S.M."/>
            <person name="Grimwood J."/>
            <person name="Schmutz J."/>
            <person name="Cardol P."/>
            <person name="Cerutti H."/>
            <person name="Chanfreau G."/>
            <person name="Chen C.L."/>
            <person name="Cognat V."/>
            <person name="Croft M.T."/>
            <person name="Dent R."/>
            <person name="Dutcher S."/>
            <person name="Fernandez E."/>
            <person name="Fukuzawa H."/>
            <person name="Gonzalez-Ballester D."/>
            <person name="Gonzalez-Halphen D."/>
            <person name="Hallmann A."/>
            <person name="Hanikenne M."/>
            <person name="Hippler M."/>
            <person name="Inwood W."/>
            <person name="Jabbari K."/>
            <person name="Kalanon M."/>
            <person name="Kuras R."/>
            <person name="Lefebvre P.A."/>
            <person name="Lemaire S.D."/>
            <person name="Lobanov A.V."/>
            <person name="Lohr M."/>
            <person name="Manuell A."/>
            <person name="Meier I."/>
            <person name="Mets L."/>
            <person name="Mittag M."/>
            <person name="Mittelmeier T."/>
            <person name="Moroney J.V."/>
            <person name="Moseley J."/>
            <person name="Napoli C."/>
            <person name="Nedelcu A.M."/>
            <person name="Niyogi K."/>
            <person name="Novoselov S.V."/>
            <person name="Paulsen I.T."/>
            <person name="Pazour G."/>
            <person name="Purton S."/>
            <person name="Ral J.P."/>
            <person name="Riano-Pachon D.M."/>
            <person name="Riekhof W."/>
            <person name="Rymarquis L."/>
            <person name="Schroda M."/>
            <person name="Stern D."/>
            <person name="Umen J."/>
            <person name="Willows R."/>
            <person name="Wilson N."/>
            <person name="Zimmer S.L."/>
            <person name="Allmer J."/>
            <person name="Balk J."/>
            <person name="Bisova K."/>
            <person name="Chen C.J."/>
            <person name="Elias M."/>
            <person name="Gendler K."/>
            <person name="Hauser C."/>
            <person name="Lamb M.R."/>
            <person name="Ledford H."/>
            <person name="Long J.C."/>
            <person name="Minagawa J."/>
            <person name="Page M.D."/>
            <person name="Pan J."/>
            <person name="Pootakham W."/>
            <person name="Roje S."/>
            <person name="Rose A."/>
            <person name="Stahlberg E."/>
            <person name="Terauchi A.M."/>
            <person name="Yang P."/>
            <person name="Ball S."/>
            <person name="Bowler C."/>
            <person name="Dieckmann C.L."/>
            <person name="Gladyshev V.N."/>
            <person name="Green P."/>
            <person name="Jorgensen R."/>
            <person name="Mayfield S."/>
            <person name="Mueller-Roeber B."/>
            <person name="Rajamani S."/>
            <person name="Sayre R.T."/>
            <person name="Brokstein P."/>
            <person name="Dubchak I."/>
            <person name="Goodstein D."/>
            <person name="Hornick L."/>
            <person name="Huang Y.W."/>
            <person name="Jhaveri J."/>
            <person name="Luo Y."/>
            <person name="Martinez D."/>
            <person name="Ngau W.C."/>
            <person name="Otillar B."/>
            <person name="Poliakov A."/>
            <person name="Porter A."/>
            <person name="Szajkowski L."/>
            <person name="Werner G."/>
            <person name="Zhou K."/>
            <person name="Grigoriev I.V."/>
            <person name="Rokhsar D.S."/>
            <person name="Grossman A.R."/>
        </authorList>
    </citation>
    <scope>NUCLEOTIDE SEQUENCE [LARGE SCALE GENOMIC DNA]</scope>
    <source>
        <strain evidence="6">CC-503</strain>
    </source>
</reference>
<dbReference type="PANTHER" id="PTHR22767">
    <property type="entry name" value="N-TERMINAL ACETYLTRANSFERASE-RELATED"/>
    <property type="match status" value="1"/>
</dbReference>
<dbReference type="Pfam" id="PF12569">
    <property type="entry name" value="NatA_aux_su"/>
    <property type="match status" value="1"/>
</dbReference>
<name>A0A2K3DP68_CHLRE</name>
<dbReference type="EMBL" id="CM008967">
    <property type="protein sequence ID" value="PNW82336.1"/>
    <property type="molecule type" value="Genomic_DNA"/>
</dbReference>
<feature type="compositionally biased region" description="Basic and acidic residues" evidence="4">
    <location>
        <begin position="631"/>
        <end position="659"/>
    </location>
</feature>
<dbReference type="Gene3D" id="1.25.40.1010">
    <property type="match status" value="1"/>
</dbReference>
<dbReference type="KEGG" id="cre:CHLRE_06g278225v5"/>
<dbReference type="FunFam" id="1.25.40.1040:FF:000003">
    <property type="entry name" value="N-terminal acetyltransferase A, auxiliary subunit"/>
    <property type="match status" value="1"/>
</dbReference>
<dbReference type="SUPFAM" id="SSF48452">
    <property type="entry name" value="TPR-like"/>
    <property type="match status" value="2"/>
</dbReference>
<dbReference type="STRING" id="3055.A0A2K3DP68"/>
<feature type="repeat" description="TPR" evidence="3">
    <location>
        <begin position="88"/>
        <end position="121"/>
    </location>
</feature>
<keyword evidence="6" id="KW-1185">Reference proteome</keyword>
<dbReference type="OMA" id="MEMRADY"/>
<proteinExistence type="predicted"/>
<dbReference type="RefSeq" id="XP_001698064.2">
    <property type="nucleotide sequence ID" value="XM_001698012.2"/>
</dbReference>
<feature type="region of interest" description="Disordered" evidence="4">
    <location>
        <begin position="625"/>
        <end position="682"/>
    </location>
</feature>
<accession>A0A2K3DP68</accession>
<evidence type="ECO:0000256" key="4">
    <source>
        <dbReference type="SAM" id="MobiDB-lite"/>
    </source>
</evidence>
<dbReference type="ExpressionAtlas" id="A0A2K3DP68">
    <property type="expression patterns" value="baseline"/>
</dbReference>
<dbReference type="AlphaFoldDB" id="A0A2K3DP68"/>
<dbReference type="Gramene" id="PNW82336">
    <property type="protein sequence ID" value="PNW82336"/>
    <property type="gene ID" value="CHLRE_06g278225v5"/>
</dbReference>
<dbReference type="PaxDb" id="3055-EDO99649"/>
<feature type="compositionally biased region" description="Low complexity" evidence="4">
    <location>
        <begin position="660"/>
        <end position="670"/>
    </location>
</feature>
<evidence type="ECO:0000256" key="2">
    <source>
        <dbReference type="ARBA" id="ARBA00022803"/>
    </source>
</evidence>
<keyword evidence="2 3" id="KW-0802">TPR repeat</keyword>
<dbReference type="PANTHER" id="PTHR22767:SF2">
    <property type="entry name" value="N(ALPHA)-ACETYLTRANSFERASE 15_16, ISOFORM A"/>
    <property type="match status" value="1"/>
</dbReference>
<organism evidence="5 6">
    <name type="scientific">Chlamydomonas reinhardtii</name>
    <name type="common">Chlamydomonas smithii</name>
    <dbReference type="NCBI Taxonomy" id="3055"/>
    <lineage>
        <taxon>Eukaryota</taxon>
        <taxon>Viridiplantae</taxon>
        <taxon>Chlorophyta</taxon>
        <taxon>core chlorophytes</taxon>
        <taxon>Chlorophyceae</taxon>
        <taxon>CS clade</taxon>
        <taxon>Chlamydomonadales</taxon>
        <taxon>Chlamydomonadaceae</taxon>
        <taxon>Chlamydomonas</taxon>
    </lineage>
</organism>
<sequence length="918" mass="99877">MSTPQPTQPLPSKEAVLFKHVLRFHELKQYKKAIKTADQILKKFPEHGETLAMKGLCLRLMTPDTDKEKKEEAYELVRKGVKCDLKSHVCWHVYGLLYRHDREYKEAIKCYLNALRIDKENIQILRDLALLQIQLRDLQGFVDTRHQLLTAKPSNRSHWITFAVAHHMNGNHDLAVEVLNQFEATLEEVPAGEAYEHSEMLLYAAQVLAEGGKPEEALAYLDKRKDKIKDKRGLDEFTAGVLLRVGRLVEAAAAYRRLLDVNPNNYKVHEGLRAAMELAPAADGSLTDAQRARLSQLYDELAAAFPGASACRRIPLDFKVGDAFKAAADAYLRRGLTRGVPSLFVDMRPLADADPAKRDVLLALAESYRDALRAGPGAAFPPLAGGAAGGEAPAPESPQTLVWVLFFLARFYDRLGRLEEALAHIDEALAHTPTVIELHTAKAKILRHTGDLEGAAHCAETARRMDLQDRYLNSLAVKALLGAGHCAAAERTASLFTRDGEQGAFTLFDMQHMWYELAAGRAHAGKGPAGRGPALKKFQAVVSHFADIAEDQFDFHSYCVRKGTLRSYVGMLGMMDRLYGHPFFSKAACGAVRVYLDLHDRPPGAANGADEEAALAAMSPEERKKYKLAKKKEEKEKARKAAEDKEREEREKKEREKAAAQKGGKKPAAASKREPDPDPEGAKLAAVADPLAEAAKLVEMLVKHAGSRLSSHVLAAEVALRRGRQVVALAALRNAAATAEAKAAGGADHPEVHALLVRLAQAFAASPPENEVVKAVVGAGLAELLGAGVTPAAFAGRWRAAHGTKSLDHRLAAARAMVALAETGGSAPSAAARTAAAAHVAAGAAEYGPASRPLHAQCVEVHRLLRDEWGVAEAADKWRAGCAAAYPHSRYFGGSKQMALDPSYDFENMREAFGKLSF</sequence>
<evidence type="ECO:0000313" key="5">
    <source>
        <dbReference type="EMBL" id="PNW82336.1"/>
    </source>
</evidence>